<dbReference type="PANTHER" id="PTHR11228:SF27">
    <property type="entry name" value="GLYCYL-RADICAL ENZYME ACTIVATING ENZYME MJ1227-RELATED"/>
    <property type="match status" value="1"/>
</dbReference>
<dbReference type="CDD" id="cd01335">
    <property type="entry name" value="Radical_SAM"/>
    <property type="match status" value="1"/>
</dbReference>
<evidence type="ECO:0000256" key="2">
    <source>
        <dbReference type="ARBA" id="ARBA00022723"/>
    </source>
</evidence>
<dbReference type="GO" id="GO:0051536">
    <property type="term" value="F:iron-sulfur cluster binding"/>
    <property type="evidence" value="ECO:0007669"/>
    <property type="project" value="UniProtKB-KW"/>
</dbReference>
<gene>
    <name evidence="6" type="ORF">SAC06_00865</name>
</gene>
<proteinExistence type="predicted"/>
<dbReference type="Gene3D" id="3.20.20.70">
    <property type="entry name" value="Aldolase class I"/>
    <property type="match status" value="1"/>
</dbReference>
<dbReference type="InterPro" id="IPR058240">
    <property type="entry name" value="rSAM_sf"/>
</dbReference>
<dbReference type="GO" id="GO:0003824">
    <property type="term" value="F:catalytic activity"/>
    <property type="evidence" value="ECO:0007669"/>
    <property type="project" value="InterPro"/>
</dbReference>
<dbReference type="InterPro" id="IPR013785">
    <property type="entry name" value="Aldolase_TIM"/>
</dbReference>
<dbReference type="SUPFAM" id="SSF102114">
    <property type="entry name" value="Radical SAM enzymes"/>
    <property type="match status" value="1"/>
</dbReference>
<evidence type="ECO:0000259" key="5">
    <source>
        <dbReference type="PROSITE" id="PS51918"/>
    </source>
</evidence>
<keyword evidence="3" id="KW-0408">Iron</keyword>
<dbReference type="InterPro" id="IPR012840">
    <property type="entry name" value="NrdG2"/>
</dbReference>
<dbReference type="EMBL" id="CP138335">
    <property type="protein sequence ID" value="XBW08143.1"/>
    <property type="molecule type" value="Genomic_DNA"/>
</dbReference>
<feature type="domain" description="Radical SAM core" evidence="5">
    <location>
        <begin position="16"/>
        <end position="232"/>
    </location>
</feature>
<dbReference type="PROSITE" id="PS51918">
    <property type="entry name" value="RADICAL_SAM"/>
    <property type="match status" value="1"/>
</dbReference>
<keyword evidence="1" id="KW-0949">S-adenosyl-L-methionine</keyword>
<evidence type="ECO:0000256" key="3">
    <source>
        <dbReference type="ARBA" id="ARBA00023004"/>
    </source>
</evidence>
<dbReference type="InterPro" id="IPR050377">
    <property type="entry name" value="Radical_SAM_PqqE_MftC-like"/>
</dbReference>
<dbReference type="SFLD" id="SFLDS00029">
    <property type="entry name" value="Radical_SAM"/>
    <property type="match status" value="1"/>
</dbReference>
<dbReference type="InterPro" id="IPR007197">
    <property type="entry name" value="rSAM"/>
</dbReference>
<dbReference type="GO" id="GO:0046872">
    <property type="term" value="F:metal ion binding"/>
    <property type="evidence" value="ECO:0007669"/>
    <property type="project" value="UniProtKB-KW"/>
</dbReference>
<dbReference type="Pfam" id="PF04055">
    <property type="entry name" value="Radical_SAM"/>
    <property type="match status" value="1"/>
</dbReference>
<protein>
    <submittedName>
        <fullName evidence="6">Anaerobic ribonucleoside-triphosphate reductase activating protein</fullName>
    </submittedName>
</protein>
<organism evidence="6">
    <name type="scientific">Scrofimicrobium appendicitidis</name>
    <dbReference type="NCBI Taxonomy" id="3079930"/>
    <lineage>
        <taxon>Bacteria</taxon>
        <taxon>Bacillati</taxon>
        <taxon>Actinomycetota</taxon>
        <taxon>Actinomycetes</taxon>
        <taxon>Actinomycetales</taxon>
        <taxon>Actinomycetaceae</taxon>
        <taxon>Scrofimicrobium</taxon>
    </lineage>
</organism>
<evidence type="ECO:0000313" key="6">
    <source>
        <dbReference type="EMBL" id="XBW08143.1"/>
    </source>
</evidence>
<accession>A0AAU7V9T7</accession>
<dbReference type="AlphaFoldDB" id="A0AAU7V9T7"/>
<reference evidence="6" key="1">
    <citation type="submission" date="2023-11" db="EMBL/GenBank/DDBJ databases">
        <title>Scrofimicrobium hongkongense sp. nov., isolated from a patient with peritonitis.</title>
        <authorList>
            <person name="Lao H.Y."/>
            <person name="Wong A.Y.P."/>
            <person name="Ng T.L."/>
            <person name="Wong R.Y.L."/>
            <person name="Yau M.C.Y."/>
            <person name="Lam J.Y.W."/>
            <person name="Siu G.K.H."/>
        </authorList>
    </citation>
    <scope>NUCLEOTIDE SEQUENCE</scope>
    <source>
        <strain evidence="6">R131</strain>
    </source>
</reference>
<dbReference type="RefSeq" id="WP_350258342.1">
    <property type="nucleotide sequence ID" value="NZ_CP138335.1"/>
</dbReference>
<name>A0AAU7V9T7_9ACTO</name>
<dbReference type="PANTHER" id="PTHR11228">
    <property type="entry name" value="RADICAL SAM DOMAIN PROTEIN"/>
    <property type="match status" value="1"/>
</dbReference>
<dbReference type="SFLD" id="SFLDG01094">
    <property type="entry name" value="Uncharacterised_Radical_SAM_Su"/>
    <property type="match status" value="1"/>
</dbReference>
<evidence type="ECO:0000256" key="1">
    <source>
        <dbReference type="ARBA" id="ARBA00022691"/>
    </source>
</evidence>
<keyword evidence="4" id="KW-0411">Iron-sulfur</keyword>
<sequence length="232" mass="25413">MTDIAIAGLQPLSTVDWPGKLAAVLFLQGCPWSCPYCHNYQILDPATPGAVPWEEVQRLLAKRQGLLDGVVFSGGEATRQRAVVEAAAEVKEMGFQVGLHTAGAYPSTFARLLDQNLVDWVGLDIKALPGDYQGVAGPAVSADKAQQSLELLLKSGVDYEVRFTLWQGGLDYAEKVAAWCQSQGVENFVLQRLQTQHLPPNYNPGPEVTNWGQAQAEEMLKQYEFPQSLVRV</sequence>
<dbReference type="KEGG" id="sapp:SAC06_00865"/>
<evidence type="ECO:0000256" key="4">
    <source>
        <dbReference type="ARBA" id="ARBA00023014"/>
    </source>
</evidence>
<keyword evidence="2" id="KW-0479">Metal-binding</keyword>
<dbReference type="NCBIfam" id="TIGR02495">
    <property type="entry name" value="NrdG2"/>
    <property type="match status" value="1"/>
</dbReference>